<evidence type="ECO:0000256" key="1">
    <source>
        <dbReference type="SAM" id="MobiDB-lite"/>
    </source>
</evidence>
<evidence type="ECO:0000313" key="2">
    <source>
        <dbReference type="EMBL" id="OHT03583.1"/>
    </source>
</evidence>
<dbReference type="AlphaFoldDB" id="A0A1J4JWQ8"/>
<feature type="compositionally biased region" description="Basic and acidic residues" evidence="1">
    <location>
        <begin position="27"/>
        <end position="38"/>
    </location>
</feature>
<dbReference type="OrthoDB" id="10654860at2759"/>
<dbReference type="EMBL" id="MLAK01000822">
    <property type="protein sequence ID" value="OHT03583.1"/>
    <property type="molecule type" value="Genomic_DNA"/>
</dbReference>
<organism evidence="2 3">
    <name type="scientific">Tritrichomonas foetus</name>
    <dbReference type="NCBI Taxonomy" id="1144522"/>
    <lineage>
        <taxon>Eukaryota</taxon>
        <taxon>Metamonada</taxon>
        <taxon>Parabasalia</taxon>
        <taxon>Tritrichomonadida</taxon>
        <taxon>Tritrichomonadidae</taxon>
        <taxon>Tritrichomonas</taxon>
    </lineage>
</organism>
<comment type="caution">
    <text evidence="2">The sequence shown here is derived from an EMBL/GenBank/DDBJ whole genome shotgun (WGS) entry which is preliminary data.</text>
</comment>
<feature type="region of interest" description="Disordered" evidence="1">
    <location>
        <begin position="161"/>
        <end position="225"/>
    </location>
</feature>
<dbReference type="RefSeq" id="XP_068356719.1">
    <property type="nucleotide sequence ID" value="XM_068506518.1"/>
</dbReference>
<evidence type="ECO:0000313" key="3">
    <source>
        <dbReference type="Proteomes" id="UP000179807"/>
    </source>
</evidence>
<dbReference type="VEuPathDB" id="TrichDB:TRFO_29017"/>
<proteinExistence type="predicted"/>
<reference evidence="2" key="1">
    <citation type="submission" date="2016-10" db="EMBL/GenBank/DDBJ databases">
        <authorList>
            <person name="Benchimol M."/>
            <person name="Almeida L.G."/>
            <person name="Vasconcelos A.T."/>
            <person name="Perreira-Neves A."/>
            <person name="Rosa I.A."/>
            <person name="Tasca T."/>
            <person name="Bogo M.R."/>
            <person name="de Souza W."/>
        </authorList>
    </citation>
    <scope>NUCLEOTIDE SEQUENCE [LARGE SCALE GENOMIC DNA]</scope>
    <source>
        <strain evidence="2">K</strain>
    </source>
</reference>
<accession>A0A1J4JWQ8</accession>
<keyword evidence="3" id="KW-1185">Reference proteome</keyword>
<dbReference type="GeneID" id="94841222"/>
<sequence length="921" mass="105502">MQNKHLVPRPAIPKRTVASRNAGNAPRKSDQSSIKKIETSANNISRKARTASTPHEVRNRTIAQTIRTNSPAQNIFNQTPSIKRNQLPFKLQNSYSSDGEYSSSDSSSIMTIIPRIKTNMRRASGGSKVCCRTPGAGFSSTARPGNLKFKVQLSDDYDISDDEIQQTPNPKRSETSLKNKNSPKFETPKLENPKNDNITPKKGKNDFPTKTELKPVSNPFNKSMPIPSLKQQKLSINKKEYFLIDKARVQIHFPEFDDIYFSRNLRTSYDDYIFDADFDEDFSDLIPKLPFPDENQSNLNKSANPLQDNSIQINSKFKEVLESKPLSKSKQKSKRSLRPSSLFNAQEQEKQLKINTELSYSLNSFTDKEIATSQSSYVEPLKPVVNLANCEFDRKRFSLEYYYRFNVVHSERKPLHFYSNQMRCKLPVSYVPYFPIEKIKSMNVVLDTIGLSSPFLHKNIKDHNKPFPVIIGSHCSEIPLSSQISKPTFPSLNSLGHSLEKLGAFPFISEKLFPFELNVQGILSNYENLNTNEEKSQFTLAYASNMFSSTLNPYSFMKYNDIPLYSSLIKIRSNDSFIRAYLLPNRILVGDYTMEINELTHADILQSKCVRICNYDREFIFDTNEEFEASLWVSSIKSLVLNSNVSALNLHLFILSSHHPSTSIQNQIIAAVISPFILFSVVLLSKENFKNYVLDLFNILKSENQIDFFMRSIILAEFTLNCFDKVFCISSNYSRAIIAIFTSVSKKWLDYFVGNYINNDISRPVDLLSLVYSLFSLINDESLYVIRCIVLYSCAICPAGYHPMIPFFNLLKASIRTYQVNTTFSDFDELIQNLVKSPYENRTMIELIPFTNKIIQTIPKIEGNKNALNENADAIYKYLLDNINKVLPEFKVFANINISKNPVVMSYYQNLLFLLRDFINI</sequence>
<dbReference type="Proteomes" id="UP000179807">
    <property type="component" value="Unassembled WGS sequence"/>
</dbReference>
<feature type="compositionally biased region" description="Polar residues" evidence="1">
    <location>
        <begin position="39"/>
        <end position="53"/>
    </location>
</feature>
<feature type="region of interest" description="Disordered" evidence="1">
    <location>
        <begin position="1"/>
        <end position="56"/>
    </location>
</feature>
<gene>
    <name evidence="2" type="ORF">TRFO_29017</name>
</gene>
<name>A0A1J4JWQ8_9EUKA</name>
<feature type="compositionally biased region" description="Basic and acidic residues" evidence="1">
    <location>
        <begin position="203"/>
        <end position="213"/>
    </location>
</feature>
<protein>
    <submittedName>
        <fullName evidence="2">Uncharacterized protein</fullName>
    </submittedName>
</protein>